<dbReference type="GO" id="GO:0005737">
    <property type="term" value="C:cytoplasm"/>
    <property type="evidence" value="ECO:0007669"/>
    <property type="project" value="TreeGrafter"/>
</dbReference>
<dbReference type="Gene3D" id="1.20.140.10">
    <property type="entry name" value="Butyryl-CoA Dehydrogenase, subunit A, domain 3"/>
    <property type="match status" value="1"/>
</dbReference>
<comment type="subunit">
    <text evidence="3">Homodimer.</text>
</comment>
<protein>
    <submittedName>
        <fullName evidence="11">Acyl-CoA dehydrogenase</fullName>
    </submittedName>
</protein>
<dbReference type="InterPro" id="IPR013786">
    <property type="entry name" value="AcylCoA_DH/ox_N"/>
</dbReference>
<proteinExistence type="inferred from homology"/>
<evidence type="ECO:0000256" key="4">
    <source>
        <dbReference type="ARBA" id="ARBA00022630"/>
    </source>
</evidence>
<reference evidence="11 12" key="1">
    <citation type="submission" date="2019-07" db="EMBL/GenBank/DDBJ databases">
        <title>Whole genome shotgun sequence of Aneurinibacillus danicus NBRC 102444.</title>
        <authorList>
            <person name="Hosoyama A."/>
            <person name="Uohara A."/>
            <person name="Ohji S."/>
            <person name="Ichikawa N."/>
        </authorList>
    </citation>
    <scope>NUCLEOTIDE SEQUENCE [LARGE SCALE GENOMIC DNA]</scope>
    <source>
        <strain evidence="11 12">NBRC 102444</strain>
    </source>
</reference>
<feature type="domain" description="Acyl-CoA oxidase/dehydrogenase middle" evidence="9">
    <location>
        <begin position="150"/>
        <end position="247"/>
    </location>
</feature>
<evidence type="ECO:0000313" key="11">
    <source>
        <dbReference type="EMBL" id="GEN36634.1"/>
    </source>
</evidence>
<evidence type="ECO:0000256" key="6">
    <source>
        <dbReference type="ARBA" id="ARBA00023002"/>
    </source>
</evidence>
<dbReference type="AlphaFoldDB" id="A0A511VCP4"/>
<comment type="similarity">
    <text evidence="2 7">Belongs to the acyl-CoA dehydrogenase family.</text>
</comment>
<evidence type="ECO:0000259" key="8">
    <source>
        <dbReference type="Pfam" id="PF00441"/>
    </source>
</evidence>
<keyword evidence="6 7" id="KW-0560">Oxidoreductase</keyword>
<dbReference type="InterPro" id="IPR009075">
    <property type="entry name" value="AcylCo_DH/oxidase_C"/>
</dbReference>
<comment type="caution">
    <text evidence="11">The sequence shown here is derived from an EMBL/GenBank/DDBJ whole genome shotgun (WGS) entry which is preliminary data.</text>
</comment>
<dbReference type="InterPro" id="IPR050741">
    <property type="entry name" value="Acyl-CoA_dehydrogenase"/>
</dbReference>
<dbReference type="SUPFAM" id="SSF47203">
    <property type="entry name" value="Acyl-CoA dehydrogenase C-terminal domain-like"/>
    <property type="match status" value="1"/>
</dbReference>
<organism evidence="11 12">
    <name type="scientific">Aneurinibacillus danicus</name>
    <dbReference type="NCBI Taxonomy" id="267746"/>
    <lineage>
        <taxon>Bacteria</taxon>
        <taxon>Bacillati</taxon>
        <taxon>Bacillota</taxon>
        <taxon>Bacilli</taxon>
        <taxon>Bacillales</taxon>
        <taxon>Paenibacillaceae</taxon>
        <taxon>Aneurinibacillus group</taxon>
        <taxon>Aneurinibacillus</taxon>
    </lineage>
</organism>
<dbReference type="Gene3D" id="2.40.110.10">
    <property type="entry name" value="Butyryl-CoA Dehydrogenase, subunit A, domain 2"/>
    <property type="match status" value="1"/>
</dbReference>
<evidence type="ECO:0000259" key="9">
    <source>
        <dbReference type="Pfam" id="PF02770"/>
    </source>
</evidence>
<dbReference type="FunFam" id="2.40.110.10:FF:000002">
    <property type="entry name" value="Acyl-CoA dehydrogenase fadE12"/>
    <property type="match status" value="1"/>
</dbReference>
<dbReference type="GO" id="GO:0033539">
    <property type="term" value="P:fatty acid beta-oxidation using acyl-CoA dehydrogenase"/>
    <property type="evidence" value="ECO:0007669"/>
    <property type="project" value="TreeGrafter"/>
</dbReference>
<dbReference type="FunFam" id="1.20.140.10:FF:000001">
    <property type="entry name" value="Acyl-CoA dehydrogenase"/>
    <property type="match status" value="1"/>
</dbReference>
<dbReference type="Pfam" id="PF02771">
    <property type="entry name" value="Acyl-CoA_dh_N"/>
    <property type="match status" value="1"/>
</dbReference>
<dbReference type="PANTHER" id="PTHR48083">
    <property type="entry name" value="MEDIUM-CHAIN SPECIFIC ACYL-COA DEHYDROGENASE, MITOCHONDRIAL-RELATED"/>
    <property type="match status" value="1"/>
</dbReference>
<dbReference type="Pfam" id="PF02770">
    <property type="entry name" value="Acyl-CoA_dh_M"/>
    <property type="match status" value="1"/>
</dbReference>
<dbReference type="Pfam" id="PF00441">
    <property type="entry name" value="Acyl-CoA_dh_1"/>
    <property type="match status" value="1"/>
</dbReference>
<evidence type="ECO:0000259" key="10">
    <source>
        <dbReference type="Pfam" id="PF02771"/>
    </source>
</evidence>
<gene>
    <name evidence="11" type="ORF">ADA01nite_40940</name>
</gene>
<dbReference type="InterPro" id="IPR037069">
    <property type="entry name" value="AcylCoA_DH/ox_N_sf"/>
</dbReference>
<dbReference type="GO" id="GO:0003995">
    <property type="term" value="F:acyl-CoA dehydrogenase activity"/>
    <property type="evidence" value="ECO:0007669"/>
    <property type="project" value="TreeGrafter"/>
</dbReference>
<feature type="domain" description="Acyl-CoA dehydrogenase/oxidase C-terminal" evidence="8">
    <location>
        <begin position="260"/>
        <end position="409"/>
    </location>
</feature>
<dbReference type="Proteomes" id="UP000321157">
    <property type="component" value="Unassembled WGS sequence"/>
</dbReference>
<sequence>MIELVDAIIDLFIFKHLTGVMSMFDFSPTPEQQEMIEKATAFMDEYVYPNEKYMVPHRGLPEDILRPLQARVKEMGLWAGHMPKEIGGMGMGFVSLGLLSEIIGRSPIAPYIFGSMAPDAGNSEILWHAGTPEQKRKYLIPLVNGEIRSCFAMTEPEVSGSDPTTLQARAEKDGNDWVINAHKWFTTGAIGASFSIVMAATDPDAPPHKRFSMFIVDADNPGFEIVREIPIMGDHYTGGHGEVRYTNCRIPAENMLGNRGEGFKLAQLRLGPGRITHAMRWIGVAKRSFDLMVDYSLRRETRGKKLAEFQTIQNFIADSATEIEAARLMTLYAAWKMDQGDQARKEISMIKFFGAKVLQDVIDRAIQVHGALGITADTPLEGFYREARSARIYDGPDEVHRMVVAKQILKAFQAERQLV</sequence>
<evidence type="ECO:0000256" key="5">
    <source>
        <dbReference type="ARBA" id="ARBA00022827"/>
    </source>
</evidence>
<dbReference type="GO" id="GO:0050660">
    <property type="term" value="F:flavin adenine dinucleotide binding"/>
    <property type="evidence" value="ECO:0007669"/>
    <property type="project" value="InterPro"/>
</dbReference>
<evidence type="ECO:0000256" key="1">
    <source>
        <dbReference type="ARBA" id="ARBA00001974"/>
    </source>
</evidence>
<evidence type="ECO:0000256" key="7">
    <source>
        <dbReference type="RuleBase" id="RU362125"/>
    </source>
</evidence>
<name>A0A511VCP4_9BACL</name>
<accession>A0A511VCP4</accession>
<dbReference type="InterPro" id="IPR046373">
    <property type="entry name" value="Acyl-CoA_Oxase/DH_mid-dom_sf"/>
</dbReference>
<keyword evidence="12" id="KW-1185">Reference proteome</keyword>
<keyword evidence="5 7" id="KW-0274">FAD</keyword>
<dbReference type="RefSeq" id="WP_246147439.1">
    <property type="nucleotide sequence ID" value="NZ_BJXX01000207.1"/>
</dbReference>
<dbReference type="EMBL" id="BJXX01000207">
    <property type="protein sequence ID" value="GEN36634.1"/>
    <property type="molecule type" value="Genomic_DNA"/>
</dbReference>
<dbReference type="InterPro" id="IPR006091">
    <property type="entry name" value="Acyl-CoA_Oxase/DH_mid-dom"/>
</dbReference>
<dbReference type="InterPro" id="IPR009100">
    <property type="entry name" value="AcylCoA_DH/oxidase_NM_dom_sf"/>
</dbReference>
<dbReference type="PANTHER" id="PTHR48083:SF13">
    <property type="entry name" value="ACYL-COA DEHYDROGENASE FAMILY MEMBER 11"/>
    <property type="match status" value="1"/>
</dbReference>
<dbReference type="SUPFAM" id="SSF56645">
    <property type="entry name" value="Acyl-CoA dehydrogenase NM domain-like"/>
    <property type="match status" value="1"/>
</dbReference>
<dbReference type="Gene3D" id="1.10.540.10">
    <property type="entry name" value="Acyl-CoA dehydrogenase/oxidase, N-terminal domain"/>
    <property type="match status" value="1"/>
</dbReference>
<comment type="cofactor">
    <cofactor evidence="1 7">
        <name>FAD</name>
        <dbReference type="ChEBI" id="CHEBI:57692"/>
    </cofactor>
</comment>
<keyword evidence="4 7" id="KW-0285">Flavoprotein</keyword>
<evidence type="ECO:0000256" key="3">
    <source>
        <dbReference type="ARBA" id="ARBA00011738"/>
    </source>
</evidence>
<feature type="domain" description="Acyl-CoA dehydrogenase/oxidase N-terminal" evidence="10">
    <location>
        <begin position="29"/>
        <end position="146"/>
    </location>
</feature>
<dbReference type="InterPro" id="IPR036250">
    <property type="entry name" value="AcylCo_DH-like_C"/>
</dbReference>
<evidence type="ECO:0000313" key="12">
    <source>
        <dbReference type="Proteomes" id="UP000321157"/>
    </source>
</evidence>
<evidence type="ECO:0000256" key="2">
    <source>
        <dbReference type="ARBA" id="ARBA00009347"/>
    </source>
</evidence>